<dbReference type="PANTHER" id="PTHR34210">
    <property type="entry name" value="OS01G0252900 PROTEIN"/>
    <property type="match status" value="1"/>
</dbReference>
<reference evidence="2" key="1">
    <citation type="submission" date="2015-06" db="UniProtKB">
        <authorList>
            <consortium name="EnsemblPlants"/>
        </authorList>
    </citation>
    <scope>IDENTIFICATION</scope>
</reference>
<evidence type="ECO:0000313" key="2">
    <source>
        <dbReference type="EnsemblPlants" id="EMT28121"/>
    </source>
</evidence>
<sequence>MARESSPEIDDELFNEVYGKAYSGPVAAAANSVIPKANDEKKPLTCEKSDDEDEPRDPNAVPTDFTSREARVWEAKAKATERNWKKRKEEEMICKICGESGHFTQSGRKSSIFSFNPANLVLMDTKLQIQSCINSIHIVYTGTNSCAKGCPSTLGANRRNADFFERVPARDKQVRDLFTERTINQIEKDVGCKIRMDEKFLFVSGKDRLVLAKGVDAVHKLIQETRAYTNYGAKDHPVQSKSPFRPSYLDEPLRSHGGNSQYAAAHMPNNCSTERHGTDAHLDLKFDLPSYPQTLEELEIEFKREAMELARARDQEEDEENSKHRESLREMRENHMKSVSVTRSMQARKWDEFLKQSFKRQQQAQQTSYAQTGYSDFDQRTAHYAATVPPIDSKNTYPYATDNYSAPRRHAAYGEFQHDRHDDLGRTYGRY</sequence>
<feature type="region of interest" description="Disordered" evidence="1">
    <location>
        <begin position="311"/>
        <end position="342"/>
    </location>
</feature>
<name>M8CWE6_AEGTA</name>
<accession>M8CWE6</accession>
<protein>
    <submittedName>
        <fullName evidence="2">Uncharacterized protein</fullName>
    </submittedName>
</protein>
<dbReference type="PANTHER" id="PTHR34210:SF3">
    <property type="entry name" value="CCHC-TYPE DOMAIN-CONTAINING PROTEIN"/>
    <property type="match status" value="1"/>
</dbReference>
<proteinExistence type="predicted"/>
<feature type="compositionally biased region" description="Basic and acidic residues" evidence="1">
    <location>
        <begin position="321"/>
        <end position="336"/>
    </location>
</feature>
<dbReference type="EnsemblPlants" id="EMT28121">
    <property type="protein sequence ID" value="EMT28121"/>
    <property type="gene ID" value="F775_09591"/>
</dbReference>
<feature type="compositionally biased region" description="Basic and acidic residues" evidence="1">
    <location>
        <begin position="37"/>
        <end position="48"/>
    </location>
</feature>
<evidence type="ECO:0000256" key="1">
    <source>
        <dbReference type="SAM" id="MobiDB-lite"/>
    </source>
</evidence>
<feature type="region of interest" description="Disordered" evidence="1">
    <location>
        <begin position="30"/>
        <end position="67"/>
    </location>
</feature>
<dbReference type="AlphaFoldDB" id="M8CWE6"/>
<organism evidence="2">
    <name type="scientific">Aegilops tauschii</name>
    <name type="common">Tausch's goatgrass</name>
    <name type="synonym">Aegilops squarrosa</name>
    <dbReference type="NCBI Taxonomy" id="37682"/>
    <lineage>
        <taxon>Eukaryota</taxon>
        <taxon>Viridiplantae</taxon>
        <taxon>Streptophyta</taxon>
        <taxon>Embryophyta</taxon>
        <taxon>Tracheophyta</taxon>
        <taxon>Spermatophyta</taxon>
        <taxon>Magnoliopsida</taxon>
        <taxon>Liliopsida</taxon>
        <taxon>Poales</taxon>
        <taxon>Poaceae</taxon>
        <taxon>BOP clade</taxon>
        <taxon>Pooideae</taxon>
        <taxon>Triticodae</taxon>
        <taxon>Triticeae</taxon>
        <taxon>Triticinae</taxon>
        <taxon>Aegilops</taxon>
    </lineage>
</organism>